<feature type="compositionally biased region" description="Polar residues" evidence="3">
    <location>
        <begin position="223"/>
        <end position="236"/>
    </location>
</feature>
<feature type="domain" description="C2" evidence="4">
    <location>
        <begin position="241"/>
        <end position="359"/>
    </location>
</feature>
<dbReference type="PROSITE" id="PS50004">
    <property type="entry name" value="C2"/>
    <property type="match status" value="2"/>
</dbReference>
<dbReference type="PANTHER" id="PTHR16461">
    <property type="entry name" value="TOLL-INTERACTING PROTEIN"/>
    <property type="match status" value="1"/>
</dbReference>
<dbReference type="Pfam" id="PF04548">
    <property type="entry name" value="AIG1"/>
    <property type="match status" value="1"/>
</dbReference>
<dbReference type="EMBL" id="JAIZAY010000012">
    <property type="protein sequence ID" value="KAJ8032130.1"/>
    <property type="molecule type" value="Genomic_DNA"/>
</dbReference>
<reference evidence="6" key="1">
    <citation type="submission" date="2021-10" db="EMBL/GenBank/DDBJ databases">
        <title>Tropical sea cucumber genome reveals ecological adaptation and Cuvierian tubules defense mechanism.</title>
        <authorList>
            <person name="Chen T."/>
        </authorList>
    </citation>
    <scope>NUCLEOTIDE SEQUENCE</scope>
    <source>
        <strain evidence="6">Nanhai2018</strain>
        <tissue evidence="6">Muscle</tissue>
    </source>
</reference>
<dbReference type="GO" id="GO:0005525">
    <property type="term" value="F:GTP binding"/>
    <property type="evidence" value="ECO:0007669"/>
    <property type="project" value="InterPro"/>
</dbReference>
<dbReference type="InterPro" id="IPR027417">
    <property type="entry name" value="P-loop_NTPase"/>
</dbReference>
<dbReference type="GO" id="GO:0006511">
    <property type="term" value="P:ubiquitin-dependent protein catabolic process"/>
    <property type="evidence" value="ECO:0007669"/>
    <property type="project" value="TreeGrafter"/>
</dbReference>
<dbReference type="Proteomes" id="UP001152320">
    <property type="component" value="Chromosome 12"/>
</dbReference>
<dbReference type="Pfam" id="PF00168">
    <property type="entry name" value="C2"/>
    <property type="match status" value="2"/>
</dbReference>
<evidence type="ECO:0000256" key="2">
    <source>
        <dbReference type="ARBA" id="ARBA00022741"/>
    </source>
</evidence>
<evidence type="ECO:0000256" key="3">
    <source>
        <dbReference type="SAM" id="MobiDB-lite"/>
    </source>
</evidence>
<gene>
    <name evidence="6" type="ORF">HOLleu_25563</name>
</gene>
<sequence>MDGTKQPIGEDVESHVTDADAEEVQNEPLPLEEKDFAMSVMNRGRSGSESRGSCDISENNARLFFTARGDHLSVTFVRAELKETYGRSRMDPYCVMKAGSEICTTKPCPNGSTKPSWGEEVRCEIPPSVCFIFLEIINKKLFPLPDQTIAWTAIPIMQLLEYGDKETIHWCDLSGQQGYNQEGRLQLITTYTPNADGHVPEQLVLSNPSNHLPNEEKQEHVNPISSSTEDEPSQQTAHCATSMPDQVGLSEEEFNSIGGHLKITCVEARLKRNYGVLTNMDSYCIVKVGTEILKTPICRSSGTHPRWNETLNCNIPPGVCVVSIEIFKSNYRTDDKIARTFILIKDLKHRFGRDITDWYTLYGVQGANKEGDIQLTTCFEDVTVKNDRQNEETLDLITTFVNLTRRRLIDYTGHVPTELNVILVGRGGSGKSSVGNTAMGEECFPRGTNGRQQTVQLEKLQKENFEINVMDTPNLFNEKQKMSEGPRMTEILKTAMDFPEGINLFLIVCRSDIRCGDEDKILDELEKMYGPSVFDWSLLVLTRVQEFLQNTTLEEGLKTKEDLWHLCKRVQGRVIAIQNDMEQLRDITMEDQQSLLLLAMFESVRLQKGTLYKSSLRNEVTKCMKGRKERQNSIKQTYDDIFEHIVNTVSSKSETEICSALKTKEFKIAGDLFKANNVCQDQSIILQCTKWCLSDLETFINLILTSIRFEQCSNEYTKNDAHYDSIEMYKMRSLQTAQQIKRNRQNLMHMFNTNVEIVVRSFLRGRDKFEIDNIMKNVEKNIIDSDLHQEIIKSLPDYYKTEEWKTDVHFLGLQSLSEYLEIKSRVWRY</sequence>
<dbReference type="GO" id="GO:0043130">
    <property type="term" value="F:ubiquitin binding"/>
    <property type="evidence" value="ECO:0007669"/>
    <property type="project" value="TreeGrafter"/>
</dbReference>
<evidence type="ECO:0000313" key="6">
    <source>
        <dbReference type="EMBL" id="KAJ8032130.1"/>
    </source>
</evidence>
<feature type="domain" description="AIG1-type G" evidence="5">
    <location>
        <begin position="416"/>
        <end position="621"/>
    </location>
</feature>
<dbReference type="AlphaFoldDB" id="A0A9Q1H4F9"/>
<organism evidence="6 7">
    <name type="scientific">Holothuria leucospilota</name>
    <name type="common">Black long sea cucumber</name>
    <name type="synonym">Mertensiothuria leucospilota</name>
    <dbReference type="NCBI Taxonomy" id="206669"/>
    <lineage>
        <taxon>Eukaryota</taxon>
        <taxon>Metazoa</taxon>
        <taxon>Echinodermata</taxon>
        <taxon>Eleutherozoa</taxon>
        <taxon>Echinozoa</taxon>
        <taxon>Holothuroidea</taxon>
        <taxon>Aspidochirotacea</taxon>
        <taxon>Aspidochirotida</taxon>
        <taxon>Holothuriidae</taxon>
        <taxon>Holothuria</taxon>
    </lineage>
</organism>
<dbReference type="SMART" id="SM00239">
    <property type="entry name" value="C2"/>
    <property type="match status" value="2"/>
</dbReference>
<dbReference type="SUPFAM" id="SSF52540">
    <property type="entry name" value="P-loop containing nucleoside triphosphate hydrolases"/>
    <property type="match status" value="1"/>
</dbReference>
<dbReference type="Gene3D" id="2.60.40.150">
    <property type="entry name" value="C2 domain"/>
    <property type="match status" value="2"/>
</dbReference>
<feature type="region of interest" description="Disordered" evidence="3">
    <location>
        <begin position="1"/>
        <end position="34"/>
    </location>
</feature>
<feature type="region of interest" description="Disordered" evidence="3">
    <location>
        <begin position="205"/>
        <end position="236"/>
    </location>
</feature>
<dbReference type="GO" id="GO:0005737">
    <property type="term" value="C:cytoplasm"/>
    <property type="evidence" value="ECO:0007669"/>
    <property type="project" value="TreeGrafter"/>
</dbReference>
<evidence type="ECO:0000259" key="4">
    <source>
        <dbReference type="PROSITE" id="PS50004"/>
    </source>
</evidence>
<keyword evidence="2" id="KW-0547">Nucleotide-binding</keyword>
<comment type="similarity">
    <text evidence="1">Belongs to the TRAFAC class TrmE-Era-EngA-EngB-Septin-like GTPase superfamily. AIG1/Toc34/Toc159-like paraseptin GTPase family. IAN subfamily.</text>
</comment>
<dbReference type="InterPro" id="IPR006703">
    <property type="entry name" value="G_AIG1"/>
</dbReference>
<comment type="caution">
    <text evidence="6">The sequence shown here is derived from an EMBL/GenBank/DDBJ whole genome shotgun (WGS) entry which is preliminary data.</text>
</comment>
<name>A0A9Q1H4F9_HOLLE</name>
<accession>A0A9Q1H4F9</accession>
<feature type="domain" description="C2" evidence="4">
    <location>
        <begin position="50"/>
        <end position="171"/>
    </location>
</feature>
<dbReference type="Gene3D" id="3.40.50.300">
    <property type="entry name" value="P-loop containing nucleotide triphosphate hydrolases"/>
    <property type="match status" value="1"/>
</dbReference>
<dbReference type="GO" id="GO:0031624">
    <property type="term" value="F:ubiquitin conjugating enzyme binding"/>
    <property type="evidence" value="ECO:0007669"/>
    <property type="project" value="TreeGrafter"/>
</dbReference>
<dbReference type="PANTHER" id="PTHR16461:SF5">
    <property type="entry name" value="TOLL-INTERACTING PROTEIN"/>
    <property type="match status" value="1"/>
</dbReference>
<evidence type="ECO:0000256" key="1">
    <source>
        <dbReference type="ARBA" id="ARBA00008535"/>
    </source>
</evidence>
<dbReference type="PROSITE" id="PS51720">
    <property type="entry name" value="G_AIG1"/>
    <property type="match status" value="1"/>
</dbReference>
<evidence type="ECO:0000313" key="7">
    <source>
        <dbReference type="Proteomes" id="UP001152320"/>
    </source>
</evidence>
<dbReference type="InterPro" id="IPR000008">
    <property type="entry name" value="C2_dom"/>
</dbReference>
<protein>
    <submittedName>
        <fullName evidence="6">Toll-interacting protein A</fullName>
    </submittedName>
</protein>
<evidence type="ECO:0000259" key="5">
    <source>
        <dbReference type="PROSITE" id="PS51720"/>
    </source>
</evidence>
<dbReference type="SUPFAM" id="SSF49562">
    <property type="entry name" value="C2 domain (Calcium/lipid-binding domain, CaLB)"/>
    <property type="match status" value="2"/>
</dbReference>
<proteinExistence type="inferred from homology"/>
<dbReference type="OrthoDB" id="8954335at2759"/>
<keyword evidence="7" id="KW-1185">Reference proteome</keyword>
<dbReference type="InterPro" id="IPR035892">
    <property type="entry name" value="C2_domain_sf"/>
</dbReference>